<dbReference type="PROSITE" id="PS50995">
    <property type="entry name" value="HTH_MARR_2"/>
    <property type="match status" value="1"/>
</dbReference>
<dbReference type="RefSeq" id="WP_202381622.1">
    <property type="nucleotide sequence ID" value="NZ_BAAAMA010000002.1"/>
</dbReference>
<evidence type="ECO:0000313" key="2">
    <source>
        <dbReference type="EMBL" id="MBL3689596.1"/>
    </source>
</evidence>
<sequence>MVHSSEERASIRQRSIAPSTLDAHELSAEDTTQAFAVMEALGAWQEAGRALARLSADYMRLNETDMRAIRMIMAAQQRGEVVTPKDIARAVDISSASTTKLVDRLIAAGHLTRSPHPSDRRTVCIEVTESTRRTASNTIGRQHARRFAVAAALEPEERATVIKFLEGMLDADQPQPELLRPEPLHPAPASL</sequence>
<dbReference type="EMBL" id="QYAD01000002">
    <property type="protein sequence ID" value="MBL3689596.1"/>
    <property type="molecule type" value="Genomic_DNA"/>
</dbReference>
<organism evidence="2 3">
    <name type="scientific">Leucobacter chromiireducens subsp. chromiireducens</name>
    <dbReference type="NCBI Taxonomy" id="660067"/>
    <lineage>
        <taxon>Bacteria</taxon>
        <taxon>Bacillati</taxon>
        <taxon>Actinomycetota</taxon>
        <taxon>Actinomycetes</taxon>
        <taxon>Micrococcales</taxon>
        <taxon>Microbacteriaceae</taxon>
        <taxon>Leucobacter</taxon>
    </lineage>
</organism>
<protein>
    <submittedName>
        <fullName evidence="2">MarR family transcriptional regulator</fullName>
    </submittedName>
</protein>
<comment type="caution">
    <text evidence="2">The sequence shown here is derived from an EMBL/GenBank/DDBJ whole genome shotgun (WGS) entry which is preliminary data.</text>
</comment>
<keyword evidence="3" id="KW-1185">Reference proteome</keyword>
<dbReference type="InterPro" id="IPR036388">
    <property type="entry name" value="WH-like_DNA-bd_sf"/>
</dbReference>
<dbReference type="InterPro" id="IPR036390">
    <property type="entry name" value="WH_DNA-bd_sf"/>
</dbReference>
<dbReference type="Pfam" id="PF12802">
    <property type="entry name" value="MarR_2"/>
    <property type="match status" value="1"/>
</dbReference>
<dbReference type="Proteomes" id="UP001646141">
    <property type="component" value="Unassembled WGS sequence"/>
</dbReference>
<dbReference type="PANTHER" id="PTHR33164">
    <property type="entry name" value="TRANSCRIPTIONAL REGULATOR, MARR FAMILY"/>
    <property type="match status" value="1"/>
</dbReference>
<dbReference type="PANTHER" id="PTHR33164:SF43">
    <property type="entry name" value="HTH-TYPE TRANSCRIPTIONAL REPRESSOR YETL"/>
    <property type="match status" value="1"/>
</dbReference>
<feature type="domain" description="HTH marR-type" evidence="1">
    <location>
        <begin position="27"/>
        <end position="170"/>
    </location>
</feature>
<dbReference type="InterPro" id="IPR000835">
    <property type="entry name" value="HTH_MarR-typ"/>
</dbReference>
<evidence type="ECO:0000313" key="3">
    <source>
        <dbReference type="Proteomes" id="UP001646141"/>
    </source>
</evidence>
<name>A0ABS1SN49_9MICO</name>
<dbReference type="Gene3D" id="1.10.10.10">
    <property type="entry name" value="Winged helix-like DNA-binding domain superfamily/Winged helix DNA-binding domain"/>
    <property type="match status" value="1"/>
</dbReference>
<dbReference type="SMART" id="SM00347">
    <property type="entry name" value="HTH_MARR"/>
    <property type="match status" value="1"/>
</dbReference>
<evidence type="ECO:0000259" key="1">
    <source>
        <dbReference type="PROSITE" id="PS50995"/>
    </source>
</evidence>
<gene>
    <name evidence="2" type="ORF">D3226_06435</name>
</gene>
<dbReference type="PRINTS" id="PR00598">
    <property type="entry name" value="HTHMARR"/>
</dbReference>
<proteinExistence type="predicted"/>
<dbReference type="InterPro" id="IPR039422">
    <property type="entry name" value="MarR/SlyA-like"/>
</dbReference>
<reference evidence="2 3" key="1">
    <citation type="submission" date="2018-09" db="EMBL/GenBank/DDBJ databases">
        <title>Comparative genomics of Leucobacter spp.</title>
        <authorList>
            <person name="Reis A.C."/>
            <person name="Kolvenbach B.A."/>
            <person name="Corvini P.F.X."/>
            <person name="Nunes O.C."/>
        </authorList>
    </citation>
    <scope>NUCLEOTIDE SEQUENCE [LARGE SCALE GENOMIC DNA]</scope>
    <source>
        <strain evidence="2 3">L-1</strain>
    </source>
</reference>
<accession>A0ABS1SN49</accession>
<dbReference type="SUPFAM" id="SSF46785">
    <property type="entry name" value="Winged helix' DNA-binding domain"/>
    <property type="match status" value="1"/>
</dbReference>